<feature type="signal peptide" evidence="1">
    <location>
        <begin position="1"/>
        <end position="26"/>
    </location>
</feature>
<name>A0A7Y8Y1L2_9FLAO</name>
<dbReference type="InterPro" id="IPR002931">
    <property type="entry name" value="Transglutaminase-like"/>
</dbReference>
<dbReference type="Gene3D" id="3.10.620.30">
    <property type="match status" value="1"/>
</dbReference>
<dbReference type="EMBL" id="JACBJI010000003">
    <property type="protein sequence ID" value="NYA70944.1"/>
    <property type="molecule type" value="Genomic_DNA"/>
</dbReference>
<evidence type="ECO:0000313" key="4">
    <source>
        <dbReference type="Proteomes" id="UP000535020"/>
    </source>
</evidence>
<evidence type="ECO:0000313" key="3">
    <source>
        <dbReference type="EMBL" id="NYA70944.1"/>
    </source>
</evidence>
<dbReference type="InterPro" id="IPR052557">
    <property type="entry name" value="CAP/Cytokinesis_protein"/>
</dbReference>
<keyword evidence="1" id="KW-0732">Signal</keyword>
<dbReference type="PANTHER" id="PTHR46333">
    <property type="entry name" value="CYTOKINESIS PROTEIN 3"/>
    <property type="match status" value="1"/>
</dbReference>
<dbReference type="Proteomes" id="UP000535020">
    <property type="component" value="Unassembled WGS sequence"/>
</dbReference>
<dbReference type="SMART" id="SM00460">
    <property type="entry name" value="TGc"/>
    <property type="match status" value="1"/>
</dbReference>
<feature type="chain" id="PRO_5030664227" description="Transglutaminase-like domain-containing protein" evidence="1">
    <location>
        <begin position="27"/>
        <end position="386"/>
    </location>
</feature>
<protein>
    <recommendedName>
        <fullName evidence="2">Transglutaminase-like domain-containing protein</fullName>
    </recommendedName>
</protein>
<dbReference type="Pfam" id="PF01841">
    <property type="entry name" value="Transglut_core"/>
    <property type="match status" value="1"/>
</dbReference>
<accession>A0A7Y8Y1L2</accession>
<dbReference type="SUPFAM" id="SSF54001">
    <property type="entry name" value="Cysteine proteinases"/>
    <property type="match status" value="1"/>
</dbReference>
<sequence length="386" mass="45478">MKTTNRMQKAKIIFLLALLQYFCVFSQEIDTLDTDGYSVHILETPPPHYILPFHSLDSIAHTIKYTGNLEKTTYELTKNYTSQTEKARAIFAWVTYNIAYDYKSYNKQKDPKFPKCKGHDDCAQKMLEWENDYLDKILRNKKAVCEGYSRLFKRMCGHAGIQCSVVPGYVKRSSRAIGRMGSLNHAWNIVILDGKSYYLDATWAAGFCTLDEKKGKLDGYQRWYNDFYWLMPQEKFRLNHFPKDTIWPFTSKADKIKYRDQPYINSHFISSLDVLSPETGVLKVKMCDKIKFRLHLEYAIGKIQINTNVFKNPKIDWYFNEEGERVADKRILGRQKYVDYVGKDQIYEFEYEVKNTNLRYIEVLFDYETALKFKVEVQKPELSALP</sequence>
<evidence type="ECO:0000256" key="1">
    <source>
        <dbReference type="SAM" id="SignalP"/>
    </source>
</evidence>
<dbReference type="GO" id="GO:0005737">
    <property type="term" value="C:cytoplasm"/>
    <property type="evidence" value="ECO:0007669"/>
    <property type="project" value="TreeGrafter"/>
</dbReference>
<proteinExistence type="predicted"/>
<organism evidence="3 4">
    <name type="scientific">Flavobacterium agri</name>
    <dbReference type="NCBI Taxonomy" id="2743471"/>
    <lineage>
        <taxon>Bacteria</taxon>
        <taxon>Pseudomonadati</taxon>
        <taxon>Bacteroidota</taxon>
        <taxon>Flavobacteriia</taxon>
        <taxon>Flavobacteriales</taxon>
        <taxon>Flavobacteriaceae</taxon>
        <taxon>Flavobacterium</taxon>
    </lineage>
</organism>
<dbReference type="AlphaFoldDB" id="A0A7Y8Y1L2"/>
<dbReference type="InterPro" id="IPR038765">
    <property type="entry name" value="Papain-like_cys_pep_sf"/>
</dbReference>
<dbReference type="PANTHER" id="PTHR46333:SF2">
    <property type="entry name" value="CYTOKINESIS PROTEIN 3"/>
    <property type="match status" value="1"/>
</dbReference>
<keyword evidence="4" id="KW-1185">Reference proteome</keyword>
<dbReference type="RefSeq" id="WP_176005754.1">
    <property type="nucleotide sequence ID" value="NZ_JABWMI010000010.1"/>
</dbReference>
<reference evidence="3 4" key="1">
    <citation type="submission" date="2020-07" db="EMBL/GenBank/DDBJ databases">
        <authorList>
            <person name="Sun Q."/>
        </authorList>
    </citation>
    <scope>NUCLEOTIDE SEQUENCE [LARGE SCALE GENOMIC DNA]</scope>
    <source>
        <strain evidence="3 4">MAH-1</strain>
    </source>
</reference>
<gene>
    <name evidence="3" type="ORF">HZF10_08440</name>
</gene>
<feature type="domain" description="Transglutaminase-like" evidence="2">
    <location>
        <begin position="137"/>
        <end position="203"/>
    </location>
</feature>
<comment type="caution">
    <text evidence="3">The sequence shown here is derived from an EMBL/GenBank/DDBJ whole genome shotgun (WGS) entry which is preliminary data.</text>
</comment>
<evidence type="ECO:0000259" key="2">
    <source>
        <dbReference type="SMART" id="SM00460"/>
    </source>
</evidence>